<feature type="transmembrane region" description="Helical" evidence="5">
    <location>
        <begin position="163"/>
        <end position="184"/>
    </location>
</feature>
<keyword evidence="3 5" id="KW-1133">Transmembrane helix</keyword>
<dbReference type="PANTHER" id="PTHR13800:SF12">
    <property type="entry name" value="TRANSIENT RECEPTOR POTENTIAL CATION CHANNEL SUBFAMILY M MEMBER-LIKE 2"/>
    <property type="match status" value="1"/>
</dbReference>
<evidence type="ECO:0000256" key="4">
    <source>
        <dbReference type="ARBA" id="ARBA00023136"/>
    </source>
</evidence>
<reference evidence="8" key="1">
    <citation type="submission" date="2021-02" db="EMBL/GenBank/DDBJ databases">
        <authorList>
            <person name="Nowell W R."/>
        </authorList>
    </citation>
    <scope>NUCLEOTIDE SEQUENCE</scope>
</reference>
<protein>
    <recommendedName>
        <fullName evidence="10">Ion transport domain-containing protein</fullName>
    </recommendedName>
</protein>
<evidence type="ECO:0000256" key="3">
    <source>
        <dbReference type="ARBA" id="ARBA00022989"/>
    </source>
</evidence>
<organism evidence="8 9">
    <name type="scientific">Rotaria sordida</name>
    <dbReference type="NCBI Taxonomy" id="392033"/>
    <lineage>
        <taxon>Eukaryota</taxon>
        <taxon>Metazoa</taxon>
        <taxon>Spiralia</taxon>
        <taxon>Gnathifera</taxon>
        <taxon>Rotifera</taxon>
        <taxon>Eurotatoria</taxon>
        <taxon>Bdelloidea</taxon>
        <taxon>Philodinida</taxon>
        <taxon>Philodinidae</taxon>
        <taxon>Rotaria</taxon>
    </lineage>
</organism>
<proteinExistence type="predicted"/>
<feature type="transmembrane region" description="Helical" evidence="5">
    <location>
        <begin position="190"/>
        <end position="211"/>
    </location>
</feature>
<accession>A0A815KB53</accession>
<name>A0A815KB53_9BILA</name>
<keyword evidence="4 5" id="KW-0472">Membrane</keyword>
<comment type="caution">
    <text evidence="8">The sequence shown here is derived from an EMBL/GenBank/DDBJ whole genome shotgun (WGS) entry which is preliminary data.</text>
</comment>
<evidence type="ECO:0000256" key="1">
    <source>
        <dbReference type="ARBA" id="ARBA00004141"/>
    </source>
</evidence>
<feature type="transmembrane region" description="Helical" evidence="5">
    <location>
        <begin position="231"/>
        <end position="253"/>
    </location>
</feature>
<evidence type="ECO:0000259" key="6">
    <source>
        <dbReference type="Pfam" id="PF00520"/>
    </source>
</evidence>
<dbReference type="AlphaFoldDB" id="A0A815KB53"/>
<evidence type="ECO:0000313" key="8">
    <source>
        <dbReference type="EMBL" id="CAF1393314.1"/>
    </source>
</evidence>
<evidence type="ECO:0000313" key="9">
    <source>
        <dbReference type="Proteomes" id="UP000663882"/>
    </source>
</evidence>
<evidence type="ECO:0000259" key="7">
    <source>
        <dbReference type="Pfam" id="PF18139"/>
    </source>
</evidence>
<evidence type="ECO:0000256" key="2">
    <source>
        <dbReference type="ARBA" id="ARBA00022692"/>
    </source>
</evidence>
<dbReference type="Pfam" id="PF18139">
    <property type="entry name" value="LSDAT_euk"/>
    <property type="match status" value="1"/>
</dbReference>
<dbReference type="GO" id="GO:0005886">
    <property type="term" value="C:plasma membrane"/>
    <property type="evidence" value="ECO:0007669"/>
    <property type="project" value="TreeGrafter"/>
</dbReference>
<feature type="transmembrane region" description="Helical" evidence="5">
    <location>
        <begin position="328"/>
        <end position="351"/>
    </location>
</feature>
<dbReference type="InterPro" id="IPR050927">
    <property type="entry name" value="TRPM"/>
</dbReference>
<gene>
    <name evidence="8" type="ORF">RFH988_LOCUS34450</name>
</gene>
<sequence length="410" mass="47486">MREQWELPLPELIISVTGGAKLFKLTPPRVRRAFQEGLVSAAVTTGDDYTLCIFYDILDHEQLIQQPSQMNNNGSEMQVTMSDQVADYERLYRIRFPTEDKSESCPLDPNHTHFILLDDMCGSDDDDQWRAKNYLVRANLGIRLNFRIQQEARRIWNHGKYQWNVLDCMAIFVYLIGFSTRFFVVESVFVVSKIFMCIDLFLWYIRMLHLFAASERFGPKLLMIFNTMKDLVFFIFFILIFLVGYSISSYALITTKDQVIWISTNDSSPSNIYKLTQNGSNLWTWSLFRDVLDWGIWKVFGQVELIDHKLVGSVSNISATNDAYGNTAFVLTIIFVCVASVLLLNVLVALFNVTLAKVGRNAHDTWAYHRFLLVQEYSTKSPLPPPMNILYYGYKSFQWLSQILRCSQGE</sequence>
<keyword evidence="2 5" id="KW-0812">Transmembrane</keyword>
<dbReference type="Proteomes" id="UP000663882">
    <property type="component" value="Unassembled WGS sequence"/>
</dbReference>
<evidence type="ECO:0000256" key="5">
    <source>
        <dbReference type="SAM" id="Phobius"/>
    </source>
</evidence>
<dbReference type="InterPro" id="IPR005821">
    <property type="entry name" value="Ion_trans_dom"/>
</dbReference>
<dbReference type="Pfam" id="PF00520">
    <property type="entry name" value="Ion_trans"/>
    <property type="match status" value="1"/>
</dbReference>
<feature type="domain" description="Ion transport" evidence="6">
    <location>
        <begin position="162"/>
        <end position="360"/>
    </location>
</feature>
<dbReference type="GO" id="GO:0099604">
    <property type="term" value="F:ligand-gated calcium channel activity"/>
    <property type="evidence" value="ECO:0007669"/>
    <property type="project" value="TreeGrafter"/>
</dbReference>
<dbReference type="PANTHER" id="PTHR13800">
    <property type="entry name" value="TRANSIENT RECEPTOR POTENTIAL CATION CHANNEL, SUBFAMILY M, MEMBER 6"/>
    <property type="match status" value="1"/>
</dbReference>
<comment type="subcellular location">
    <subcellularLocation>
        <location evidence="1">Membrane</location>
        <topology evidence="1">Multi-pass membrane protein</topology>
    </subcellularLocation>
</comment>
<feature type="domain" description="TRPM SLOG" evidence="7">
    <location>
        <begin position="1"/>
        <end position="46"/>
    </location>
</feature>
<dbReference type="InterPro" id="IPR041491">
    <property type="entry name" value="TRPM_SLOG"/>
</dbReference>
<evidence type="ECO:0008006" key="10">
    <source>
        <dbReference type="Google" id="ProtNLM"/>
    </source>
</evidence>
<dbReference type="EMBL" id="CAJNOO010004776">
    <property type="protein sequence ID" value="CAF1393314.1"/>
    <property type="molecule type" value="Genomic_DNA"/>
</dbReference>